<evidence type="ECO:0000313" key="2">
    <source>
        <dbReference type="Proteomes" id="UP000031561"/>
    </source>
</evidence>
<protein>
    <submittedName>
        <fullName evidence="1">Uncharacterized protein</fullName>
    </submittedName>
</protein>
<sequence>MVLSEKFQDPQVQAQIAQDCAQLMDQQVARKTGLGGLAIKAAYTALKGIGPNYVPRAIHGLLPQALVAMDPMWQVGVQTGDPVAHLSQNPAQTAEILLSVTDNKIKNAQNKIVIATYKKVRNSVKGDVEQAVPGLAQIIAQYS</sequence>
<dbReference type="Proteomes" id="UP000031561">
    <property type="component" value="Unassembled WGS sequence"/>
</dbReference>
<evidence type="ECO:0000313" key="1">
    <source>
        <dbReference type="EMBL" id="MCM1984134.1"/>
    </source>
</evidence>
<comment type="caution">
    <text evidence="1">The sequence shown here is derived from an EMBL/GenBank/DDBJ whole genome shotgun (WGS) entry which is preliminary data.</text>
</comment>
<keyword evidence="2" id="KW-1185">Reference proteome</keyword>
<dbReference type="RefSeq" id="WP_166275776.1">
    <property type="nucleotide sequence ID" value="NZ_JTHE03000088.1"/>
</dbReference>
<name>A0ABD4T6E4_9CYAN</name>
<organism evidence="1 2">
    <name type="scientific">Lyngbya confervoides BDU141951</name>
    <dbReference type="NCBI Taxonomy" id="1574623"/>
    <lineage>
        <taxon>Bacteria</taxon>
        <taxon>Bacillati</taxon>
        <taxon>Cyanobacteriota</taxon>
        <taxon>Cyanophyceae</taxon>
        <taxon>Oscillatoriophycideae</taxon>
        <taxon>Oscillatoriales</taxon>
        <taxon>Microcoleaceae</taxon>
        <taxon>Lyngbya</taxon>
    </lineage>
</organism>
<gene>
    <name evidence="1" type="ORF">QQ91_0015020</name>
</gene>
<dbReference type="EMBL" id="JTHE03000088">
    <property type="protein sequence ID" value="MCM1984134.1"/>
    <property type="molecule type" value="Genomic_DNA"/>
</dbReference>
<dbReference type="Pfam" id="PF21893">
    <property type="entry name" value="DUF6918"/>
    <property type="match status" value="1"/>
</dbReference>
<reference evidence="1 2" key="1">
    <citation type="journal article" date="2015" name="Genome Announc.">
        <title>Draft Genome Sequence of Filamentous Marine Cyanobacterium Lyngbya confervoides Strain BDU141951.</title>
        <authorList>
            <person name="Chandrababunaidu M.M."/>
            <person name="Sen D."/>
            <person name="Tripathy S."/>
        </authorList>
    </citation>
    <scope>NUCLEOTIDE SEQUENCE [LARGE SCALE GENOMIC DNA]</scope>
    <source>
        <strain evidence="1 2">BDU141951</strain>
    </source>
</reference>
<accession>A0ABD4T6E4</accession>
<dbReference type="InterPro" id="IPR054211">
    <property type="entry name" value="DUF6918"/>
</dbReference>
<proteinExistence type="predicted"/>
<dbReference type="AlphaFoldDB" id="A0ABD4T6E4"/>